<comment type="caution">
    <text evidence="2">The sequence shown here is derived from an EMBL/GenBank/DDBJ whole genome shotgun (WGS) entry which is preliminary data.</text>
</comment>
<name>A0ABW5NKN7_9SPHI</name>
<accession>A0ABW5NKN7</accession>
<keyword evidence="3" id="KW-1185">Reference proteome</keyword>
<feature type="chain" id="PRO_5047070092" description="DUF4397 domain-containing protein" evidence="1">
    <location>
        <begin position="26"/>
        <end position="245"/>
    </location>
</feature>
<organism evidence="2 3">
    <name type="scientific">Sphingobacterium corticis</name>
    <dbReference type="NCBI Taxonomy" id="1812823"/>
    <lineage>
        <taxon>Bacteria</taxon>
        <taxon>Pseudomonadati</taxon>
        <taxon>Bacteroidota</taxon>
        <taxon>Sphingobacteriia</taxon>
        <taxon>Sphingobacteriales</taxon>
        <taxon>Sphingobacteriaceae</taxon>
        <taxon>Sphingobacterium</taxon>
    </lineage>
</organism>
<gene>
    <name evidence="2" type="ORF">ACFSQ3_11000</name>
</gene>
<dbReference type="RefSeq" id="WP_380869606.1">
    <property type="nucleotide sequence ID" value="NZ_JBHUMA010000006.1"/>
</dbReference>
<protein>
    <recommendedName>
        <fullName evidence="4">DUF4397 domain-containing protein</fullName>
    </recommendedName>
</protein>
<evidence type="ECO:0008006" key="4">
    <source>
        <dbReference type="Google" id="ProtNLM"/>
    </source>
</evidence>
<dbReference type="PROSITE" id="PS51257">
    <property type="entry name" value="PROKAR_LIPOPROTEIN"/>
    <property type="match status" value="1"/>
</dbReference>
<evidence type="ECO:0000313" key="2">
    <source>
        <dbReference type="EMBL" id="MFD2599480.1"/>
    </source>
</evidence>
<proteinExistence type="predicted"/>
<evidence type="ECO:0000313" key="3">
    <source>
        <dbReference type="Proteomes" id="UP001597393"/>
    </source>
</evidence>
<reference evidence="3" key="1">
    <citation type="journal article" date="2019" name="Int. J. Syst. Evol. Microbiol.">
        <title>The Global Catalogue of Microorganisms (GCM) 10K type strain sequencing project: providing services to taxonomists for standard genome sequencing and annotation.</title>
        <authorList>
            <consortium name="The Broad Institute Genomics Platform"/>
            <consortium name="The Broad Institute Genome Sequencing Center for Infectious Disease"/>
            <person name="Wu L."/>
            <person name="Ma J."/>
        </authorList>
    </citation>
    <scope>NUCLEOTIDE SEQUENCE [LARGE SCALE GENOMIC DNA]</scope>
    <source>
        <strain evidence="3">KCTC 42248</strain>
    </source>
</reference>
<keyword evidence="1" id="KW-0732">Signal</keyword>
<feature type="signal peptide" evidence="1">
    <location>
        <begin position="1"/>
        <end position="25"/>
    </location>
</feature>
<dbReference type="Proteomes" id="UP001597393">
    <property type="component" value="Unassembled WGS sequence"/>
</dbReference>
<dbReference type="EMBL" id="JBHUMA010000006">
    <property type="protein sequence ID" value="MFD2599480.1"/>
    <property type="molecule type" value="Genomic_DNA"/>
</dbReference>
<sequence>MKKLFNLKSAVAVALSAVLFTSCMKSEPAPPPEPAAFLAIVNAYSPITTTPLQFTFSGAGSGNLRYGQAFAYSAFTNIKDLTLKVDNPTSNQNLLNNYSLSSLQLEKGYSGYLYGKGMPAKFLLLNDVLSDSTSTSNNPRMRFLNLGEGVEAVDLFIGTDKIASLSNRAPETQANSTVSEKFIISPKAAGPNDIIVRSLDGTLLAELKAYNFANNGRHTIVLRGDKASVGESDEAKAKALVVAVY</sequence>
<evidence type="ECO:0000256" key="1">
    <source>
        <dbReference type="SAM" id="SignalP"/>
    </source>
</evidence>